<dbReference type="Proteomes" id="UP000306409">
    <property type="component" value="Chromosome"/>
</dbReference>
<feature type="domain" description="TIR" evidence="1">
    <location>
        <begin position="115"/>
        <end position="248"/>
    </location>
</feature>
<evidence type="ECO:0000313" key="3">
    <source>
        <dbReference type="Proteomes" id="UP000306409"/>
    </source>
</evidence>
<dbReference type="OrthoDB" id="5497289at2"/>
<evidence type="ECO:0000313" key="2">
    <source>
        <dbReference type="EMBL" id="QNU68314.1"/>
    </source>
</evidence>
<dbReference type="InterPro" id="IPR000157">
    <property type="entry name" value="TIR_dom"/>
</dbReference>
<gene>
    <name evidence="2" type="ORF">EHE19_007880</name>
</gene>
<dbReference type="AlphaFoldDB" id="A0A4U7JLE5"/>
<proteinExistence type="predicted"/>
<dbReference type="EMBL" id="CP061336">
    <property type="protein sequence ID" value="QNU68314.1"/>
    <property type="molecule type" value="Genomic_DNA"/>
</dbReference>
<dbReference type="InterPro" id="IPR035897">
    <property type="entry name" value="Toll_tir_struct_dom_sf"/>
</dbReference>
<accession>A0A4U7JLE5</accession>
<evidence type="ECO:0000259" key="1">
    <source>
        <dbReference type="PROSITE" id="PS50104"/>
    </source>
</evidence>
<reference evidence="2 3" key="1">
    <citation type="submission" date="2020-09" db="EMBL/GenBank/DDBJ databases">
        <title>Characterization and genome sequencing of Ruminiclostridium sp. nov. MA18.</title>
        <authorList>
            <person name="Rettenmaier R."/>
            <person name="Kowollik M.-L."/>
            <person name="Liebl W."/>
            <person name="Zverlov V."/>
        </authorList>
    </citation>
    <scope>NUCLEOTIDE SEQUENCE [LARGE SCALE GENOMIC DNA]</scope>
    <source>
        <strain evidence="2 3">MA18</strain>
    </source>
</reference>
<dbReference type="RefSeq" id="WP_137696460.1">
    <property type="nucleotide sequence ID" value="NZ_CP061336.1"/>
</dbReference>
<dbReference type="SUPFAM" id="SSF52200">
    <property type="entry name" value="Toll/Interleukin receptor TIR domain"/>
    <property type="match status" value="1"/>
</dbReference>
<name>A0A4U7JLE5_9FIRM</name>
<dbReference type="GO" id="GO:0007165">
    <property type="term" value="P:signal transduction"/>
    <property type="evidence" value="ECO:0007669"/>
    <property type="project" value="InterPro"/>
</dbReference>
<dbReference type="KEGG" id="rher:EHE19_007880"/>
<dbReference type="PROSITE" id="PS50104">
    <property type="entry name" value="TIR"/>
    <property type="match status" value="1"/>
</dbReference>
<keyword evidence="2" id="KW-0675">Receptor</keyword>
<sequence length="248" mass="28456">MEKAEAIRKLSDILWQIETIYNLSTKSSEFIKWKTSTQTALKYIFGDNSSHIEDFIKIRYLPSIATINTDYTKYYNQGLDKAKAILESFLDEIKEYWKEDSLDNQSKIKDSNFVNENSIFLAYSYRPEDDEFVAGFKSFLEHNGYNVVDGKADRLGSISKAILDKISKAKYAVIIMTKRDKKENGKYTTAAWLLEEKGAALALGKNVAMFVEEGIDENDIGGLQGDSQRFHFTRNNFMSKAMEFIKCI</sequence>
<dbReference type="Gene3D" id="3.40.50.10140">
    <property type="entry name" value="Toll/interleukin-1 receptor homology (TIR) domain"/>
    <property type="match status" value="1"/>
</dbReference>
<keyword evidence="3" id="KW-1185">Reference proteome</keyword>
<protein>
    <submittedName>
        <fullName evidence="2">Toll/interleukin-1 receptor domain-containing protein</fullName>
    </submittedName>
</protein>
<organism evidence="2 3">
    <name type="scientific">Ruminiclostridium herbifermentans</name>
    <dbReference type="NCBI Taxonomy" id="2488810"/>
    <lineage>
        <taxon>Bacteria</taxon>
        <taxon>Bacillati</taxon>
        <taxon>Bacillota</taxon>
        <taxon>Clostridia</taxon>
        <taxon>Eubacteriales</taxon>
        <taxon>Oscillospiraceae</taxon>
        <taxon>Ruminiclostridium</taxon>
    </lineage>
</organism>